<dbReference type="AlphaFoldDB" id="A0A835IHD3"/>
<organism evidence="3 4">
    <name type="scientific">Coptis chinensis</name>
    <dbReference type="NCBI Taxonomy" id="261450"/>
    <lineage>
        <taxon>Eukaryota</taxon>
        <taxon>Viridiplantae</taxon>
        <taxon>Streptophyta</taxon>
        <taxon>Embryophyta</taxon>
        <taxon>Tracheophyta</taxon>
        <taxon>Spermatophyta</taxon>
        <taxon>Magnoliopsida</taxon>
        <taxon>Ranunculales</taxon>
        <taxon>Ranunculaceae</taxon>
        <taxon>Coptidoideae</taxon>
        <taxon>Coptis</taxon>
    </lineage>
</organism>
<protein>
    <recommendedName>
        <fullName evidence="2">WDR11 first beta-propeller domain-containing protein</fullName>
    </recommendedName>
</protein>
<feature type="domain" description="WDR11 first beta-propeller" evidence="2">
    <location>
        <begin position="15"/>
        <end position="319"/>
    </location>
</feature>
<dbReference type="PANTHER" id="PTHR14593:SF5">
    <property type="entry name" value="WD REPEAT-CONTAINING PROTEIN 11"/>
    <property type="match status" value="1"/>
</dbReference>
<keyword evidence="4" id="KW-1185">Reference proteome</keyword>
<dbReference type="Gene3D" id="2.130.10.10">
    <property type="entry name" value="YVTN repeat-like/Quinoprotein amine dehydrogenase"/>
    <property type="match status" value="1"/>
</dbReference>
<evidence type="ECO:0000313" key="4">
    <source>
        <dbReference type="Proteomes" id="UP000631114"/>
    </source>
</evidence>
<dbReference type="Proteomes" id="UP000631114">
    <property type="component" value="Unassembled WGS sequence"/>
</dbReference>
<dbReference type="Pfam" id="PF23751">
    <property type="entry name" value="Beta-prop_WDR11_1st"/>
    <property type="match status" value="1"/>
</dbReference>
<gene>
    <name evidence="3" type="ORF">IFM89_029978</name>
</gene>
<dbReference type="InterPro" id="IPR057852">
    <property type="entry name" value="Beta-prop_WDR11_1st"/>
</dbReference>
<sequence>MSRLAHETWDCMLPGPPSRNNAGSSDCTTSGLLAYGAGSSVSIIDTRSMQLLTVLPMPPSTSSPSPSLAPFVTSVRWTPQPLRRDILTHEPSNSHLILAVGDRQGRISLYDVRLKLLILKMDPTDPSKLLGIQDLCWIQSKPDSWILASINGPSLLSLYNTSTGRCIWKYDASPEFFSCIRRDPFDARHFCVLGLKGFLLSAKLLGENEDDVVIKERQIPINDSNELQRLETVNFSAPALGAFPNYLVKLCFSSQWKHILFLSFPKELVVFDLQYETSLSSFGLPRGCGKFIDVVPDPDNELIYCAHADGKLSIWRRKE</sequence>
<dbReference type="SUPFAM" id="SSF50978">
    <property type="entry name" value="WD40 repeat-like"/>
    <property type="match status" value="1"/>
</dbReference>
<reference evidence="3 4" key="1">
    <citation type="submission" date="2020-10" db="EMBL/GenBank/DDBJ databases">
        <title>The Coptis chinensis genome and diversification of protoberbering-type alkaloids.</title>
        <authorList>
            <person name="Wang B."/>
            <person name="Shu S."/>
            <person name="Song C."/>
            <person name="Liu Y."/>
        </authorList>
    </citation>
    <scope>NUCLEOTIDE SEQUENCE [LARGE SCALE GENOMIC DNA]</scope>
    <source>
        <strain evidence="3">HL-2020</strain>
        <tissue evidence="3">Leaf</tissue>
    </source>
</reference>
<dbReference type="GO" id="GO:0005737">
    <property type="term" value="C:cytoplasm"/>
    <property type="evidence" value="ECO:0007669"/>
    <property type="project" value="TreeGrafter"/>
</dbReference>
<dbReference type="InterPro" id="IPR036322">
    <property type="entry name" value="WD40_repeat_dom_sf"/>
</dbReference>
<dbReference type="InterPro" id="IPR039694">
    <property type="entry name" value="WDR11"/>
</dbReference>
<evidence type="ECO:0000256" key="1">
    <source>
        <dbReference type="SAM" id="MobiDB-lite"/>
    </source>
</evidence>
<comment type="caution">
    <text evidence="3">The sequence shown here is derived from an EMBL/GenBank/DDBJ whole genome shotgun (WGS) entry which is preliminary data.</text>
</comment>
<name>A0A835IHD3_9MAGN</name>
<dbReference type="PANTHER" id="PTHR14593">
    <property type="entry name" value="WD REPEAT-CONTAINING PROTEIN 11"/>
    <property type="match status" value="1"/>
</dbReference>
<feature type="region of interest" description="Disordered" evidence="1">
    <location>
        <begin position="1"/>
        <end position="24"/>
    </location>
</feature>
<accession>A0A835IHD3</accession>
<dbReference type="OrthoDB" id="1291858at2759"/>
<dbReference type="InterPro" id="IPR015943">
    <property type="entry name" value="WD40/YVTN_repeat-like_dom_sf"/>
</dbReference>
<evidence type="ECO:0000259" key="2">
    <source>
        <dbReference type="Pfam" id="PF23751"/>
    </source>
</evidence>
<evidence type="ECO:0000313" key="3">
    <source>
        <dbReference type="EMBL" id="KAF9616517.1"/>
    </source>
</evidence>
<proteinExistence type="predicted"/>
<dbReference type="EMBL" id="JADFTS010000003">
    <property type="protein sequence ID" value="KAF9616517.1"/>
    <property type="molecule type" value="Genomic_DNA"/>
</dbReference>